<sequence>MRFFSWVGHEFEIEVDQSQQCSQQRKKKTDGNFFVGVQREGWRTCTPSGFSSTYLLPGHRSDL</sequence>
<organism evidence="1 2">
    <name type="scientific">Nesidiocoris tenuis</name>
    <dbReference type="NCBI Taxonomy" id="355587"/>
    <lineage>
        <taxon>Eukaryota</taxon>
        <taxon>Metazoa</taxon>
        <taxon>Ecdysozoa</taxon>
        <taxon>Arthropoda</taxon>
        <taxon>Hexapoda</taxon>
        <taxon>Insecta</taxon>
        <taxon>Pterygota</taxon>
        <taxon>Neoptera</taxon>
        <taxon>Paraneoptera</taxon>
        <taxon>Hemiptera</taxon>
        <taxon>Heteroptera</taxon>
        <taxon>Panheteroptera</taxon>
        <taxon>Cimicomorpha</taxon>
        <taxon>Miridae</taxon>
        <taxon>Dicyphina</taxon>
        <taxon>Nesidiocoris</taxon>
    </lineage>
</organism>
<protein>
    <submittedName>
        <fullName evidence="1">Uncharacterized protein</fullName>
    </submittedName>
</protein>
<reference evidence="1 2" key="1">
    <citation type="submission" date="2020-02" db="EMBL/GenBank/DDBJ databases">
        <authorList>
            <person name="Ferguson B K."/>
        </authorList>
    </citation>
    <scope>NUCLEOTIDE SEQUENCE [LARGE SCALE GENOMIC DNA]</scope>
</reference>
<keyword evidence="2" id="KW-1185">Reference proteome</keyword>
<dbReference type="EMBL" id="CADCXU010001862">
    <property type="protein sequence ID" value="CAA9994265.1"/>
    <property type="molecule type" value="Genomic_DNA"/>
</dbReference>
<proteinExistence type="predicted"/>
<evidence type="ECO:0000313" key="1">
    <source>
        <dbReference type="EMBL" id="CAA9994265.1"/>
    </source>
</evidence>
<name>A0A6H5FVZ3_9HEMI</name>
<dbReference type="AlphaFoldDB" id="A0A6H5FVZ3"/>
<dbReference type="Proteomes" id="UP000479000">
    <property type="component" value="Unassembled WGS sequence"/>
</dbReference>
<accession>A0A6H5FVZ3</accession>
<gene>
    <name evidence="1" type="ORF">NTEN_LOCUS1081</name>
</gene>
<feature type="non-terminal residue" evidence="1">
    <location>
        <position position="63"/>
    </location>
</feature>
<evidence type="ECO:0000313" key="2">
    <source>
        <dbReference type="Proteomes" id="UP000479000"/>
    </source>
</evidence>